<sequence length="76" mass="7977">MPKLGDALSNLSVSDFTIDEFGRLIIHNTDVIDAVVAQVPAIKNPALGASNNCNCPGSGFTTPDIIRNNPGNIGQR</sequence>
<protein>
    <submittedName>
        <fullName evidence="1">Uncharacterized protein</fullName>
    </submittedName>
</protein>
<keyword evidence="2" id="KW-1185">Reference proteome</keyword>
<dbReference type="EMBL" id="WWCK01000001">
    <property type="protein sequence ID" value="MYM65723.1"/>
    <property type="molecule type" value="Genomic_DNA"/>
</dbReference>
<accession>A0A7X4KAX3</accession>
<reference evidence="1 2" key="1">
    <citation type="submission" date="2019-12" db="EMBL/GenBank/DDBJ databases">
        <title>Novel species isolated from a subtropical stream in China.</title>
        <authorList>
            <person name="Lu H."/>
        </authorList>
    </citation>
    <scope>NUCLEOTIDE SEQUENCE [LARGE SCALE GENOMIC DNA]</scope>
    <source>
        <strain evidence="1 2">FT55W</strain>
    </source>
</reference>
<dbReference type="AlphaFoldDB" id="A0A7X4KAX3"/>
<comment type="caution">
    <text evidence="1">The sequence shown here is derived from an EMBL/GenBank/DDBJ whole genome shotgun (WGS) entry which is preliminary data.</text>
</comment>
<dbReference type="Proteomes" id="UP000450012">
    <property type="component" value="Unassembled WGS sequence"/>
</dbReference>
<dbReference type="RefSeq" id="WP_161012304.1">
    <property type="nucleotide sequence ID" value="NZ_WWCK01000001.1"/>
</dbReference>
<evidence type="ECO:0000313" key="1">
    <source>
        <dbReference type="EMBL" id="MYM65723.1"/>
    </source>
</evidence>
<name>A0A7X4KAX3_9BURK</name>
<proteinExistence type="predicted"/>
<gene>
    <name evidence="1" type="ORF">GTP45_02605</name>
</gene>
<organism evidence="1 2">
    <name type="scientific">Duganella rivi</name>
    <dbReference type="NCBI Taxonomy" id="2666083"/>
    <lineage>
        <taxon>Bacteria</taxon>
        <taxon>Pseudomonadati</taxon>
        <taxon>Pseudomonadota</taxon>
        <taxon>Betaproteobacteria</taxon>
        <taxon>Burkholderiales</taxon>
        <taxon>Oxalobacteraceae</taxon>
        <taxon>Telluria group</taxon>
        <taxon>Duganella</taxon>
    </lineage>
</organism>
<evidence type="ECO:0000313" key="2">
    <source>
        <dbReference type="Proteomes" id="UP000450012"/>
    </source>
</evidence>